<dbReference type="PANTHER" id="PTHR43409">
    <property type="entry name" value="ANAEROBIC MAGNESIUM-PROTOPORPHYRIN IX MONOMETHYL ESTER CYCLASE-RELATED"/>
    <property type="match status" value="1"/>
</dbReference>
<reference evidence="7 8" key="1">
    <citation type="submission" date="2021-03" db="EMBL/GenBank/DDBJ databases">
        <title>Genomic Encyclopedia of Type Strains, Phase IV (KMG-IV): sequencing the most valuable type-strain genomes for metagenomic binning, comparative biology and taxonomic classification.</title>
        <authorList>
            <person name="Goeker M."/>
        </authorList>
    </citation>
    <scope>NUCLEOTIDE SEQUENCE [LARGE SCALE GENOMIC DNA]</scope>
    <source>
        <strain evidence="7 8">DSM 24004</strain>
    </source>
</reference>
<keyword evidence="5" id="KW-0411">Iron-sulfur</keyword>
<dbReference type="InterPro" id="IPR051198">
    <property type="entry name" value="BchE-like"/>
</dbReference>
<feature type="domain" description="Radical SAM core" evidence="6">
    <location>
        <begin position="8"/>
        <end position="245"/>
    </location>
</feature>
<keyword evidence="4" id="KW-0408">Iron</keyword>
<dbReference type="RefSeq" id="WP_209513025.1">
    <property type="nucleotide sequence ID" value="NZ_JAGGKS010000012.1"/>
</dbReference>
<dbReference type="SFLD" id="SFLDG01095">
    <property type="entry name" value="Uncharacterised_Radical_SAM_Su"/>
    <property type="match status" value="1"/>
</dbReference>
<dbReference type="PANTHER" id="PTHR43409:SF4">
    <property type="entry name" value="RADICAL SAM SUPERFAMILY PROTEIN"/>
    <property type="match status" value="1"/>
</dbReference>
<dbReference type="PROSITE" id="PS51918">
    <property type="entry name" value="RADICAL_SAM"/>
    <property type="match status" value="1"/>
</dbReference>
<keyword evidence="3" id="KW-0479">Metal-binding</keyword>
<dbReference type="CDD" id="cd01335">
    <property type="entry name" value="Radical_SAM"/>
    <property type="match status" value="1"/>
</dbReference>
<protein>
    <submittedName>
        <fullName evidence="7">Radical SAM superfamily enzyme YgiQ (UPF0313 family)</fullName>
    </submittedName>
</protein>
<comment type="caution">
    <text evidence="7">The sequence shown here is derived from an EMBL/GenBank/DDBJ whole genome shotgun (WGS) entry which is preliminary data.</text>
</comment>
<dbReference type="InterPro" id="IPR013785">
    <property type="entry name" value="Aldolase_TIM"/>
</dbReference>
<organism evidence="7 8">
    <name type="scientific">Sedimentibacter acidaminivorans</name>
    <dbReference type="NCBI Taxonomy" id="913099"/>
    <lineage>
        <taxon>Bacteria</taxon>
        <taxon>Bacillati</taxon>
        <taxon>Bacillota</taxon>
        <taxon>Tissierellia</taxon>
        <taxon>Sedimentibacter</taxon>
    </lineage>
</organism>
<dbReference type="InterPro" id="IPR058240">
    <property type="entry name" value="rSAM_sf"/>
</dbReference>
<proteinExistence type="predicted"/>
<gene>
    <name evidence="7" type="ORF">J2Z76_003213</name>
</gene>
<evidence type="ECO:0000313" key="8">
    <source>
        <dbReference type="Proteomes" id="UP001519342"/>
    </source>
</evidence>
<evidence type="ECO:0000256" key="5">
    <source>
        <dbReference type="ARBA" id="ARBA00023014"/>
    </source>
</evidence>
<dbReference type="EMBL" id="JAGGKS010000012">
    <property type="protein sequence ID" value="MBP1927316.1"/>
    <property type="molecule type" value="Genomic_DNA"/>
</dbReference>
<evidence type="ECO:0000256" key="1">
    <source>
        <dbReference type="ARBA" id="ARBA00001966"/>
    </source>
</evidence>
<dbReference type="SFLD" id="SFLDS00029">
    <property type="entry name" value="Radical_SAM"/>
    <property type="match status" value="1"/>
</dbReference>
<evidence type="ECO:0000313" key="7">
    <source>
        <dbReference type="EMBL" id="MBP1927316.1"/>
    </source>
</evidence>
<dbReference type="SFLD" id="SFLDG01082">
    <property type="entry name" value="B12-binding_domain_containing"/>
    <property type="match status" value="1"/>
</dbReference>
<accession>A0ABS4GI03</accession>
<evidence type="ECO:0000259" key="6">
    <source>
        <dbReference type="PROSITE" id="PS51918"/>
    </source>
</evidence>
<dbReference type="SMART" id="SM00729">
    <property type="entry name" value="Elp3"/>
    <property type="match status" value="1"/>
</dbReference>
<name>A0ABS4GI03_9FIRM</name>
<evidence type="ECO:0000256" key="4">
    <source>
        <dbReference type="ARBA" id="ARBA00023004"/>
    </source>
</evidence>
<keyword evidence="8" id="KW-1185">Reference proteome</keyword>
<dbReference type="Pfam" id="PF04055">
    <property type="entry name" value="Radical_SAM"/>
    <property type="match status" value="1"/>
</dbReference>
<dbReference type="SUPFAM" id="SSF102114">
    <property type="entry name" value="Radical SAM enzymes"/>
    <property type="match status" value="1"/>
</dbReference>
<dbReference type="InterPro" id="IPR007197">
    <property type="entry name" value="rSAM"/>
</dbReference>
<dbReference type="InterPro" id="IPR006638">
    <property type="entry name" value="Elp3/MiaA/NifB-like_rSAM"/>
</dbReference>
<sequence>MYSNPLYRPPSEARSLIIQVTEGCSHNKCKFCYMYKCKQFRNKTKEELIDHIKWLKRYEVSSERIFLADGNVLCLKTDKVLEILEMTKKEFPLVKRISSYSGPLDLLRKTDEELKSIRQAGLELLYMGVESGSDNVLSFMNKGVNQQEMIEAGQKAKKAGFKLSCMIISGLGGTDLMEEHAIESAKVISAINPDYFSLLRLVVEKESELADDIKQGKFHLASPLQIIDENIIMLENMELNDCIFRANHVSNHINQAGTLNKDKEVLLQRLRKFRDSDDFVPMTFDTL</sequence>
<dbReference type="Proteomes" id="UP001519342">
    <property type="component" value="Unassembled WGS sequence"/>
</dbReference>
<comment type="cofactor">
    <cofactor evidence="1">
        <name>[4Fe-4S] cluster</name>
        <dbReference type="ChEBI" id="CHEBI:49883"/>
    </cofactor>
</comment>
<dbReference type="Gene3D" id="3.20.20.70">
    <property type="entry name" value="Aldolase class I"/>
    <property type="match status" value="1"/>
</dbReference>
<evidence type="ECO:0000256" key="3">
    <source>
        <dbReference type="ARBA" id="ARBA00022723"/>
    </source>
</evidence>
<keyword evidence="2" id="KW-0949">S-adenosyl-L-methionine</keyword>
<evidence type="ECO:0000256" key="2">
    <source>
        <dbReference type="ARBA" id="ARBA00022691"/>
    </source>
</evidence>